<reference evidence="9 10" key="1">
    <citation type="submission" date="2019-02" db="EMBL/GenBank/DDBJ databases">
        <title>Hansschlegelia quercus sp. nov., a novel methylotrophic bacterium from buds of oak (Quercus robur L.).</title>
        <authorList>
            <person name="Agafonova N.V."/>
            <person name="Kaparullina E.N."/>
            <person name="Grouzdev D.S."/>
            <person name="Doronina N.V."/>
        </authorList>
    </citation>
    <scope>NUCLEOTIDE SEQUENCE [LARGE SCALE GENOMIC DNA]</scope>
    <source>
        <strain evidence="9 10">Dub</strain>
    </source>
</reference>
<comment type="subcellular location">
    <subcellularLocation>
        <location evidence="1">Bacterial flagellum</location>
    </subcellularLocation>
    <subcellularLocation>
        <location evidence="2">Secreted</location>
    </subcellularLocation>
</comment>
<dbReference type="OrthoDB" id="7181295at2"/>
<keyword evidence="10" id="KW-1185">Reference proteome</keyword>
<evidence type="ECO:0000313" key="10">
    <source>
        <dbReference type="Proteomes" id="UP000291613"/>
    </source>
</evidence>
<dbReference type="InterPro" id="IPR010930">
    <property type="entry name" value="Flg_bb/hook_C_dom"/>
</dbReference>
<dbReference type="InterPro" id="IPR002371">
    <property type="entry name" value="FlgK"/>
</dbReference>
<dbReference type="Pfam" id="PF06429">
    <property type="entry name" value="Flg_bbr_C"/>
    <property type="match status" value="1"/>
</dbReference>
<dbReference type="AlphaFoldDB" id="A0A4Q9GL01"/>
<dbReference type="GO" id="GO:0009424">
    <property type="term" value="C:bacterial-type flagellum hook"/>
    <property type="evidence" value="ECO:0007669"/>
    <property type="project" value="InterPro"/>
</dbReference>
<keyword evidence="9" id="KW-0966">Cell projection</keyword>
<evidence type="ECO:0000256" key="5">
    <source>
        <dbReference type="ARBA" id="ARBA00022525"/>
    </source>
</evidence>
<comment type="similarity">
    <text evidence="3">Belongs to the flagella basal body rod proteins family.</text>
</comment>
<dbReference type="PANTHER" id="PTHR30033">
    <property type="entry name" value="FLAGELLAR HOOK-ASSOCIATED PROTEIN 1"/>
    <property type="match status" value="1"/>
</dbReference>
<gene>
    <name evidence="9" type="primary">flgK</name>
    <name evidence="9" type="ORF">EYR15_02705</name>
</gene>
<keyword evidence="5" id="KW-0964">Secreted</keyword>
<evidence type="ECO:0000256" key="3">
    <source>
        <dbReference type="ARBA" id="ARBA00009677"/>
    </source>
</evidence>
<comment type="caution">
    <text evidence="9">The sequence shown here is derived from an EMBL/GenBank/DDBJ whole genome shotgun (WGS) entry which is preliminary data.</text>
</comment>
<dbReference type="Pfam" id="PF22638">
    <property type="entry name" value="FlgK_D1"/>
    <property type="match status" value="1"/>
</dbReference>
<proteinExistence type="inferred from homology"/>
<dbReference type="SUPFAM" id="SSF64518">
    <property type="entry name" value="Phase 1 flagellin"/>
    <property type="match status" value="1"/>
</dbReference>
<evidence type="ECO:0000256" key="2">
    <source>
        <dbReference type="ARBA" id="ARBA00004613"/>
    </source>
</evidence>
<dbReference type="PRINTS" id="PR01005">
    <property type="entry name" value="FLGHOOKAP1"/>
</dbReference>
<evidence type="ECO:0000259" key="7">
    <source>
        <dbReference type="Pfam" id="PF06429"/>
    </source>
</evidence>
<dbReference type="GO" id="GO:0005576">
    <property type="term" value="C:extracellular region"/>
    <property type="evidence" value="ECO:0007669"/>
    <property type="project" value="UniProtKB-SubCell"/>
</dbReference>
<evidence type="ECO:0000256" key="1">
    <source>
        <dbReference type="ARBA" id="ARBA00004365"/>
    </source>
</evidence>
<dbReference type="NCBIfam" id="TIGR02492">
    <property type="entry name" value="flgK_ends"/>
    <property type="match status" value="1"/>
</dbReference>
<dbReference type="InterPro" id="IPR053927">
    <property type="entry name" value="FlgK_helical"/>
</dbReference>
<accession>A0A4Q9GL01</accession>
<name>A0A4Q9GL01_9HYPH</name>
<dbReference type="RefSeq" id="WP_131001320.1">
    <property type="nucleotide sequence ID" value="NZ_JBHSZR010000002.1"/>
</dbReference>
<dbReference type="Proteomes" id="UP000291613">
    <property type="component" value="Unassembled WGS sequence"/>
</dbReference>
<evidence type="ECO:0000256" key="6">
    <source>
        <dbReference type="ARBA" id="ARBA00023143"/>
    </source>
</evidence>
<dbReference type="PANTHER" id="PTHR30033:SF1">
    <property type="entry name" value="FLAGELLAR HOOK-ASSOCIATED PROTEIN 1"/>
    <property type="match status" value="1"/>
</dbReference>
<dbReference type="GO" id="GO:0044780">
    <property type="term" value="P:bacterial-type flagellum assembly"/>
    <property type="evidence" value="ECO:0007669"/>
    <property type="project" value="InterPro"/>
</dbReference>
<feature type="domain" description="Flagellar basal-body/hook protein C-terminal" evidence="7">
    <location>
        <begin position="570"/>
        <end position="609"/>
    </location>
</feature>
<dbReference type="EMBL" id="SIUB01000001">
    <property type="protein sequence ID" value="TBN55069.1"/>
    <property type="molecule type" value="Genomic_DNA"/>
</dbReference>
<evidence type="ECO:0000259" key="8">
    <source>
        <dbReference type="Pfam" id="PF22638"/>
    </source>
</evidence>
<evidence type="ECO:0000256" key="4">
    <source>
        <dbReference type="ARBA" id="ARBA00016244"/>
    </source>
</evidence>
<keyword evidence="9" id="KW-0282">Flagellum</keyword>
<dbReference type="GO" id="GO:0005198">
    <property type="term" value="F:structural molecule activity"/>
    <property type="evidence" value="ECO:0007669"/>
    <property type="project" value="InterPro"/>
</dbReference>
<feature type="domain" description="Flagellar hook-associated protein FlgK helical" evidence="8">
    <location>
        <begin position="91"/>
        <end position="315"/>
    </location>
</feature>
<keyword evidence="6" id="KW-0975">Bacterial flagellum</keyword>
<organism evidence="9 10">
    <name type="scientific">Hansschlegelia quercus</name>
    <dbReference type="NCBI Taxonomy" id="2528245"/>
    <lineage>
        <taxon>Bacteria</taxon>
        <taxon>Pseudomonadati</taxon>
        <taxon>Pseudomonadota</taxon>
        <taxon>Alphaproteobacteria</taxon>
        <taxon>Hyphomicrobiales</taxon>
        <taxon>Methylopilaceae</taxon>
        <taxon>Hansschlegelia</taxon>
    </lineage>
</organism>
<evidence type="ECO:0000313" key="9">
    <source>
        <dbReference type="EMBL" id="TBN55069.1"/>
    </source>
</evidence>
<keyword evidence="9" id="KW-0969">Cilium</keyword>
<sequence>MSTLNSALSSALSGLRTTQAGLELVSTNVANATTAGYVRKTLTTTETTAGGESNGVKTAEITRQIDIYLQRQLRTETSGAAYASTKSKYLDTLQTTFGTPGSALSLDTAVSNFQTSLDALAASPDDGSARSAVLAQAQVMAQTLNSTSSAVQSLRSDADNGIASSVDSANQALKTIESLSKQIVQAKIKGSSASGLEDMRDQAIDTLSQLIDLRVEDRGSGDIAIKTGSGLSLYDGGKASELSFTAATPMTPSTTYPGTLSGVMLTRGDGAPTDLLKSSNLRSGSIKALAEIRDQTGPQAQRQLDEMAANLAQTLGTKTVPAATVAGGVDLSTQGAQPGDQLNATYTVGGVTKTLTIVNVGDPSKLPLSDKVTADPNDTVIGVDFSAPDAAAQLTTALSGKGLSMTAAATATGFALTTTDATTTAVTAGQSAITATALSGDGLALPMFVDGDAGQVYSGSLDGSSQITGFAGRIQVNGALLDDPTALTSYATDTTAADEARPTFLRDALKAQRSFGSDTGLSGTSSSYKGSLVQYAAAAINFQAAASSTAAGVADGQSLVVSTLSDRFTATSGVDVDDEMTNLITLQTAYSANARVITAVKDMMDMLLRI</sequence>
<protein>
    <recommendedName>
        <fullName evidence="4">Flagellar hook-associated protein 1</fullName>
    </recommendedName>
</protein>